<evidence type="ECO:0000313" key="1">
    <source>
        <dbReference type="EMBL" id="MDO2732604.1"/>
    </source>
</evidence>
<dbReference type="AlphaFoldDB" id="A0AAW7VIL0"/>
<dbReference type="Proteomes" id="UP001174465">
    <property type="component" value="Unassembled WGS sequence"/>
</dbReference>
<organism evidence="1 2">
    <name type="scientific">Escherichia coli</name>
    <dbReference type="NCBI Taxonomy" id="562"/>
    <lineage>
        <taxon>Bacteria</taxon>
        <taxon>Pseudomonadati</taxon>
        <taxon>Pseudomonadota</taxon>
        <taxon>Gammaproteobacteria</taxon>
        <taxon>Enterobacterales</taxon>
        <taxon>Enterobacteriaceae</taxon>
        <taxon>Escherichia</taxon>
    </lineage>
</organism>
<gene>
    <name evidence="1" type="ORF">Q2V64_23155</name>
</gene>
<proteinExistence type="predicted"/>
<protein>
    <submittedName>
        <fullName evidence="1">Uncharacterized protein</fullName>
    </submittedName>
</protein>
<accession>A0AAW7VIL0</accession>
<comment type="caution">
    <text evidence="1">The sequence shown here is derived from an EMBL/GenBank/DDBJ whole genome shotgun (WGS) entry which is preliminary data.</text>
</comment>
<name>A0AAW7VIL0_ECOLX</name>
<dbReference type="EMBL" id="JAUKZB010000024">
    <property type="protein sequence ID" value="MDO2732604.1"/>
    <property type="molecule type" value="Genomic_DNA"/>
</dbReference>
<reference evidence="1" key="1">
    <citation type="submission" date="2023-07" db="EMBL/GenBank/DDBJ databases">
        <title>High risk of intestinal colonization with ESBL-producing Escherichia coli among soldiers of military contingents in specific geographic regions.</title>
        <authorList>
            <person name="Literacka E."/>
        </authorList>
    </citation>
    <scope>NUCLEOTIDE SEQUENCE</scope>
    <source>
        <strain evidence="1">33</strain>
    </source>
</reference>
<feature type="non-terminal residue" evidence="1">
    <location>
        <position position="62"/>
    </location>
</feature>
<sequence length="62" mass="7249">MNKIKLAHAVEFHAFRTLTHPSFFSKIFCSYRRSVLQTLPNTVDNFTDLRRGIEKLARLIQA</sequence>
<evidence type="ECO:0000313" key="2">
    <source>
        <dbReference type="Proteomes" id="UP001174465"/>
    </source>
</evidence>